<feature type="non-terminal residue" evidence="2">
    <location>
        <position position="1"/>
    </location>
</feature>
<keyword evidence="3" id="KW-1185">Reference proteome</keyword>
<name>A0A9P6AGC9_9AGAM</name>
<comment type="caution">
    <text evidence="2">The sequence shown here is derived from an EMBL/GenBank/DDBJ whole genome shotgun (WGS) entry which is preliminary data.</text>
</comment>
<evidence type="ECO:0000259" key="1">
    <source>
        <dbReference type="Pfam" id="PF17667"/>
    </source>
</evidence>
<dbReference type="InterPro" id="IPR040976">
    <property type="entry name" value="Pkinase_fungal"/>
</dbReference>
<organism evidence="2 3">
    <name type="scientific">Hydnum rufescens UP504</name>
    <dbReference type="NCBI Taxonomy" id="1448309"/>
    <lineage>
        <taxon>Eukaryota</taxon>
        <taxon>Fungi</taxon>
        <taxon>Dikarya</taxon>
        <taxon>Basidiomycota</taxon>
        <taxon>Agaricomycotina</taxon>
        <taxon>Agaricomycetes</taxon>
        <taxon>Cantharellales</taxon>
        <taxon>Hydnaceae</taxon>
        <taxon>Hydnum</taxon>
    </lineage>
</organism>
<dbReference type="Proteomes" id="UP000886523">
    <property type="component" value="Unassembled WGS sequence"/>
</dbReference>
<evidence type="ECO:0000313" key="3">
    <source>
        <dbReference type="Proteomes" id="UP000886523"/>
    </source>
</evidence>
<dbReference type="InterPro" id="IPR011009">
    <property type="entry name" value="Kinase-like_dom_sf"/>
</dbReference>
<gene>
    <name evidence="2" type="ORF">BS47DRAFT_1435749</name>
</gene>
<sequence>ALKLLKKLGWVHWDISISNILWYNGGSKLADLEYAKRIDDKMSHDMWAANQTRFFMSVEVPAQLYLFLPDEPPNNGCREFLFAHNYLHDLKSLWWVAVWIVFYNEFWGPQRSDADTYPDLQDIDRQLAAAETLFPPSIKDKDRQNGFQTAFPRICKELPDSQQIICSHLNVLPRNLIKHYKKFEAMLPHSINMPTPKDEGRDDDEDAIHATFEQIFTSSQRLEFILAFIPDVL</sequence>
<dbReference type="Gene3D" id="1.10.510.10">
    <property type="entry name" value="Transferase(Phosphotransferase) domain 1"/>
    <property type="match status" value="1"/>
</dbReference>
<feature type="domain" description="Fungal-type protein kinase" evidence="1">
    <location>
        <begin position="3"/>
        <end position="101"/>
    </location>
</feature>
<dbReference type="Pfam" id="PF17667">
    <property type="entry name" value="Pkinase_fungal"/>
    <property type="match status" value="1"/>
</dbReference>
<protein>
    <recommendedName>
        <fullName evidence="1">Fungal-type protein kinase domain-containing protein</fullName>
    </recommendedName>
</protein>
<dbReference type="SUPFAM" id="SSF56112">
    <property type="entry name" value="Protein kinase-like (PK-like)"/>
    <property type="match status" value="1"/>
</dbReference>
<evidence type="ECO:0000313" key="2">
    <source>
        <dbReference type="EMBL" id="KAF9505226.1"/>
    </source>
</evidence>
<dbReference type="EMBL" id="MU129165">
    <property type="protein sequence ID" value="KAF9505226.1"/>
    <property type="molecule type" value="Genomic_DNA"/>
</dbReference>
<dbReference type="OrthoDB" id="3271139at2759"/>
<dbReference type="AlphaFoldDB" id="A0A9P6AGC9"/>
<proteinExistence type="predicted"/>
<accession>A0A9P6AGC9</accession>
<reference evidence="2" key="1">
    <citation type="journal article" date="2020" name="Nat. Commun.">
        <title>Large-scale genome sequencing of mycorrhizal fungi provides insights into the early evolution of symbiotic traits.</title>
        <authorList>
            <person name="Miyauchi S."/>
            <person name="Kiss E."/>
            <person name="Kuo A."/>
            <person name="Drula E."/>
            <person name="Kohler A."/>
            <person name="Sanchez-Garcia M."/>
            <person name="Morin E."/>
            <person name="Andreopoulos B."/>
            <person name="Barry K.W."/>
            <person name="Bonito G."/>
            <person name="Buee M."/>
            <person name="Carver A."/>
            <person name="Chen C."/>
            <person name="Cichocki N."/>
            <person name="Clum A."/>
            <person name="Culley D."/>
            <person name="Crous P.W."/>
            <person name="Fauchery L."/>
            <person name="Girlanda M."/>
            <person name="Hayes R.D."/>
            <person name="Keri Z."/>
            <person name="LaButti K."/>
            <person name="Lipzen A."/>
            <person name="Lombard V."/>
            <person name="Magnuson J."/>
            <person name="Maillard F."/>
            <person name="Murat C."/>
            <person name="Nolan M."/>
            <person name="Ohm R.A."/>
            <person name="Pangilinan J."/>
            <person name="Pereira M.F."/>
            <person name="Perotto S."/>
            <person name="Peter M."/>
            <person name="Pfister S."/>
            <person name="Riley R."/>
            <person name="Sitrit Y."/>
            <person name="Stielow J.B."/>
            <person name="Szollosi G."/>
            <person name="Zifcakova L."/>
            <person name="Stursova M."/>
            <person name="Spatafora J.W."/>
            <person name="Tedersoo L."/>
            <person name="Vaario L.M."/>
            <person name="Yamada A."/>
            <person name="Yan M."/>
            <person name="Wang P."/>
            <person name="Xu J."/>
            <person name="Bruns T."/>
            <person name="Baldrian P."/>
            <person name="Vilgalys R."/>
            <person name="Dunand C."/>
            <person name="Henrissat B."/>
            <person name="Grigoriev I.V."/>
            <person name="Hibbett D."/>
            <person name="Nagy L.G."/>
            <person name="Martin F.M."/>
        </authorList>
    </citation>
    <scope>NUCLEOTIDE SEQUENCE</scope>
    <source>
        <strain evidence="2">UP504</strain>
    </source>
</reference>